<dbReference type="PANTHER" id="PTHR22642">
    <property type="entry name" value="IMIDAZOLONEPROPIONASE"/>
    <property type="match status" value="1"/>
</dbReference>
<dbReference type="SUPFAM" id="SSF51556">
    <property type="entry name" value="Metallo-dependent hydrolases"/>
    <property type="match status" value="1"/>
</dbReference>
<dbReference type="GO" id="GO:0016810">
    <property type="term" value="F:hydrolase activity, acting on carbon-nitrogen (but not peptide) bonds"/>
    <property type="evidence" value="ECO:0007669"/>
    <property type="project" value="InterPro"/>
</dbReference>
<evidence type="ECO:0000313" key="3">
    <source>
        <dbReference type="Proteomes" id="UP001060018"/>
    </source>
</evidence>
<dbReference type="SUPFAM" id="SSF51338">
    <property type="entry name" value="Composite domain of metallo-dependent hydrolases"/>
    <property type="match status" value="1"/>
</dbReference>
<evidence type="ECO:0000313" key="2">
    <source>
        <dbReference type="EMBL" id="UUX58761.1"/>
    </source>
</evidence>
<dbReference type="PANTHER" id="PTHR22642:SF2">
    <property type="entry name" value="PROTEIN LONG AFTER FAR-RED 3"/>
    <property type="match status" value="1"/>
</dbReference>
<dbReference type="Gene3D" id="2.30.40.10">
    <property type="entry name" value="Urease, subunit C, domain 1"/>
    <property type="match status" value="1"/>
</dbReference>
<feature type="domain" description="Amidohydrolase 3" evidence="1">
    <location>
        <begin position="49"/>
        <end position="544"/>
    </location>
</feature>
<dbReference type="InterPro" id="IPR032466">
    <property type="entry name" value="Metal_Hydrolase"/>
</dbReference>
<reference evidence="2" key="1">
    <citation type="journal article" date="2022" name="Pest Manag. Sci.">
        <title>Glutamicibacter halophytocola-mediated host fitness of potato tuber moth on Solanaceae crops.</title>
        <authorList>
            <person name="Wang W."/>
            <person name="Xiao G."/>
            <person name="Du G."/>
            <person name="Chang L."/>
            <person name="Yang Y."/>
            <person name="Ye J."/>
            <person name="Chen B."/>
        </authorList>
    </citation>
    <scope>NUCLEOTIDE SEQUENCE</scope>
    <source>
        <strain evidence="2">S2</strain>
    </source>
</reference>
<dbReference type="InterPro" id="IPR013108">
    <property type="entry name" value="Amidohydro_3"/>
</dbReference>
<dbReference type="Proteomes" id="UP001060018">
    <property type="component" value="Chromosome"/>
</dbReference>
<dbReference type="EMBL" id="CP102487">
    <property type="protein sequence ID" value="UUX58761.1"/>
    <property type="molecule type" value="Genomic_DNA"/>
</dbReference>
<dbReference type="Pfam" id="PF07969">
    <property type="entry name" value="Amidohydro_3"/>
    <property type="match status" value="1"/>
</dbReference>
<evidence type="ECO:0000259" key="1">
    <source>
        <dbReference type="Pfam" id="PF07969"/>
    </source>
</evidence>
<proteinExistence type="predicted"/>
<sequence length="553" mass="58651">MSEHILVYTNATIHTMDANLTTVDAFAVSGGRIAALGDAARDLLAAGAQEVDLGGRTVLPGLIDAHIHHAQGGKKELFDFCIPPTASLGGILSEIAKEAAELPRGAWLTGGSVGSGLIEQVNTAQALARLDEASAGHPVLLTDDSLHNRWANSLALELAGISRDTPDPAGGQICRDAQGNPTGWLVEAAGMMAEKAKERLDPFELDKLIESSARGVAECNAFGITGFQDAATSMQIMQAVHRLDTAGQLNAWVVSSTPVEEFIFGYEPVGQPVIEFMPDTASEHHRPTYIKIFLDGVPPTRTAAFLDPYKGATEADPCSHGRMTMSQDKLAGWLLRTAQLGIGAKIHCTGDASVRAVLDAVAQVRAAGFTGVGYQVAHGQFIHPDDLPRFAELEVSADISPAIWYPGVITETFHEVLDEPQASRVQPNRLLLEHGARIAAGSDWPVAPSPNPWPAIYGLVTRKDPSGSFPGALWEEQAMTIAEALTAYTRAAAEACGLADVTGSLETGKSADFTVLPIDPMAVPVQQLIDLRPESTYFAGRRVYAAQTSSARG</sequence>
<name>A0AA94XQV7_9MICC</name>
<protein>
    <submittedName>
        <fullName evidence="2">Amidohydrolase</fullName>
    </submittedName>
</protein>
<dbReference type="Gene3D" id="3.20.20.140">
    <property type="entry name" value="Metal-dependent hydrolases"/>
    <property type="match status" value="1"/>
</dbReference>
<dbReference type="Gene3D" id="3.10.310.70">
    <property type="match status" value="1"/>
</dbReference>
<dbReference type="InterPro" id="IPR033932">
    <property type="entry name" value="YtcJ-like"/>
</dbReference>
<dbReference type="InterPro" id="IPR011059">
    <property type="entry name" value="Metal-dep_hydrolase_composite"/>
</dbReference>
<dbReference type="RefSeq" id="WP_257745614.1">
    <property type="nucleotide sequence ID" value="NZ_CP102487.1"/>
</dbReference>
<accession>A0AA94XQV7</accession>
<gene>
    <name evidence="2" type="ORF">NUH22_15930</name>
</gene>
<organism evidence="2 3">
    <name type="scientific">Glutamicibacter halophytocola</name>
    <dbReference type="NCBI Taxonomy" id="1933880"/>
    <lineage>
        <taxon>Bacteria</taxon>
        <taxon>Bacillati</taxon>
        <taxon>Actinomycetota</taxon>
        <taxon>Actinomycetes</taxon>
        <taxon>Micrococcales</taxon>
        <taxon>Micrococcaceae</taxon>
        <taxon>Glutamicibacter</taxon>
    </lineage>
</organism>
<dbReference type="AlphaFoldDB" id="A0AA94XQV7"/>
<dbReference type="CDD" id="cd01300">
    <property type="entry name" value="YtcJ_like"/>
    <property type="match status" value="1"/>
</dbReference>